<dbReference type="InterPro" id="IPR017930">
    <property type="entry name" value="Myb_dom"/>
</dbReference>
<evidence type="ECO:0000256" key="6">
    <source>
        <dbReference type="ARBA" id="ARBA00023242"/>
    </source>
</evidence>
<comment type="subcellular location">
    <subcellularLocation>
        <location evidence="1">Nucleus</location>
    </subcellularLocation>
</comment>
<keyword evidence="6" id="KW-0539">Nucleus</keyword>
<dbReference type="Proteomes" id="UP000655225">
    <property type="component" value="Unassembled WGS sequence"/>
</dbReference>
<feature type="compositionally biased region" description="Basic and acidic residues" evidence="7">
    <location>
        <begin position="102"/>
        <end position="113"/>
    </location>
</feature>
<dbReference type="PANTHER" id="PTHR45675">
    <property type="entry name" value="MYB TRANSCRIPTION FACTOR-RELATED-RELATED"/>
    <property type="match status" value="1"/>
</dbReference>
<dbReference type="OrthoDB" id="2143914at2759"/>
<keyword evidence="2" id="KW-0677">Repeat</keyword>
<dbReference type="PROSITE" id="PS50090">
    <property type="entry name" value="MYB_LIKE"/>
    <property type="match status" value="1"/>
</dbReference>
<comment type="caution">
    <text evidence="10">The sequence shown here is derived from an EMBL/GenBank/DDBJ whole genome shotgun (WGS) entry which is preliminary data.</text>
</comment>
<dbReference type="PROSITE" id="PS51294">
    <property type="entry name" value="HTH_MYB"/>
    <property type="match status" value="1"/>
</dbReference>
<evidence type="ECO:0000256" key="7">
    <source>
        <dbReference type="SAM" id="MobiDB-lite"/>
    </source>
</evidence>
<sequence>MVHQETRKGPWTEQEDLQLVCSVDLFGDRRWDFIAKVSGLKVAGHTTRKRAISPSSSSNPLVDSFPDDTQIREGSLNSKEGPDILSVRSEQESAKGYSMDQIWKEIDSVEDKSSQQGNDGNKEDGCNISYSPLASPLWDNCTESPWRIEEEEIKKLLLPMGDRFVPCYQHGRTS</sequence>
<evidence type="ECO:0000313" key="10">
    <source>
        <dbReference type="EMBL" id="KAF8395068.1"/>
    </source>
</evidence>
<dbReference type="EMBL" id="JABCRI010000013">
    <property type="protein sequence ID" value="KAF8395068.1"/>
    <property type="molecule type" value="Genomic_DNA"/>
</dbReference>
<dbReference type="GO" id="GO:0043565">
    <property type="term" value="F:sequence-specific DNA binding"/>
    <property type="evidence" value="ECO:0007669"/>
    <property type="project" value="InterPro"/>
</dbReference>
<dbReference type="PANTHER" id="PTHR45675:SF7">
    <property type="entry name" value="TRANSCRIPTION FACTOR MYB48"/>
    <property type="match status" value="1"/>
</dbReference>
<feature type="domain" description="Myb-like" evidence="8">
    <location>
        <begin position="3"/>
        <end position="36"/>
    </location>
</feature>
<evidence type="ECO:0000256" key="3">
    <source>
        <dbReference type="ARBA" id="ARBA00023015"/>
    </source>
</evidence>
<evidence type="ECO:0000256" key="2">
    <source>
        <dbReference type="ARBA" id="ARBA00022737"/>
    </source>
</evidence>
<keyword evidence="5" id="KW-0804">Transcription</keyword>
<evidence type="ECO:0000256" key="1">
    <source>
        <dbReference type="ARBA" id="ARBA00004123"/>
    </source>
</evidence>
<keyword evidence="11" id="KW-1185">Reference proteome</keyword>
<dbReference type="InterPro" id="IPR001005">
    <property type="entry name" value="SANT/Myb"/>
</dbReference>
<evidence type="ECO:0000259" key="9">
    <source>
        <dbReference type="PROSITE" id="PS51294"/>
    </source>
</evidence>
<dbReference type="GO" id="GO:0005634">
    <property type="term" value="C:nucleus"/>
    <property type="evidence" value="ECO:0007669"/>
    <property type="project" value="UniProtKB-SubCell"/>
</dbReference>
<feature type="domain" description="HTH myb-type" evidence="9">
    <location>
        <begin position="3"/>
        <end position="46"/>
    </location>
</feature>
<evidence type="ECO:0000256" key="4">
    <source>
        <dbReference type="ARBA" id="ARBA00023125"/>
    </source>
</evidence>
<proteinExistence type="predicted"/>
<name>A0A835D969_TETSI</name>
<evidence type="ECO:0000256" key="5">
    <source>
        <dbReference type="ARBA" id="ARBA00023163"/>
    </source>
</evidence>
<accession>A0A835D969</accession>
<protein>
    <submittedName>
        <fullName evidence="10">Uncharacterized protein</fullName>
    </submittedName>
</protein>
<dbReference type="CDD" id="cd00167">
    <property type="entry name" value="SANT"/>
    <property type="match status" value="1"/>
</dbReference>
<dbReference type="InterPro" id="IPR044676">
    <property type="entry name" value="EOBI/EOBII-like_plant"/>
</dbReference>
<dbReference type="GO" id="GO:0003700">
    <property type="term" value="F:DNA-binding transcription factor activity"/>
    <property type="evidence" value="ECO:0007669"/>
    <property type="project" value="InterPro"/>
</dbReference>
<dbReference type="Pfam" id="PF00249">
    <property type="entry name" value="Myb_DNA-binding"/>
    <property type="match status" value="1"/>
</dbReference>
<keyword evidence="3" id="KW-0805">Transcription regulation</keyword>
<reference evidence="10 11" key="1">
    <citation type="submission" date="2020-04" db="EMBL/GenBank/DDBJ databases">
        <title>Plant Genome Project.</title>
        <authorList>
            <person name="Zhang R.-G."/>
        </authorList>
    </citation>
    <scope>NUCLEOTIDE SEQUENCE [LARGE SCALE GENOMIC DNA]</scope>
    <source>
        <strain evidence="10">YNK0</strain>
        <tissue evidence="10">Leaf</tissue>
    </source>
</reference>
<dbReference type="Gene3D" id="1.10.10.60">
    <property type="entry name" value="Homeodomain-like"/>
    <property type="match status" value="1"/>
</dbReference>
<dbReference type="OMA" id="MSCHEER"/>
<dbReference type="InterPro" id="IPR009057">
    <property type="entry name" value="Homeodomain-like_sf"/>
</dbReference>
<organism evidence="10 11">
    <name type="scientific">Tetracentron sinense</name>
    <name type="common">Spur-leaf</name>
    <dbReference type="NCBI Taxonomy" id="13715"/>
    <lineage>
        <taxon>Eukaryota</taxon>
        <taxon>Viridiplantae</taxon>
        <taxon>Streptophyta</taxon>
        <taxon>Embryophyta</taxon>
        <taxon>Tracheophyta</taxon>
        <taxon>Spermatophyta</taxon>
        <taxon>Magnoliopsida</taxon>
        <taxon>Trochodendrales</taxon>
        <taxon>Trochodendraceae</taxon>
        <taxon>Tetracentron</taxon>
    </lineage>
</organism>
<feature type="region of interest" description="Disordered" evidence="7">
    <location>
        <begin position="45"/>
        <end position="126"/>
    </location>
</feature>
<keyword evidence="4" id="KW-0238">DNA-binding</keyword>
<evidence type="ECO:0000313" key="11">
    <source>
        <dbReference type="Proteomes" id="UP000655225"/>
    </source>
</evidence>
<gene>
    <name evidence="10" type="ORF">HHK36_019008</name>
</gene>
<dbReference type="AlphaFoldDB" id="A0A835D969"/>
<evidence type="ECO:0000259" key="8">
    <source>
        <dbReference type="PROSITE" id="PS50090"/>
    </source>
</evidence>
<dbReference type="SUPFAM" id="SSF46689">
    <property type="entry name" value="Homeodomain-like"/>
    <property type="match status" value="1"/>
</dbReference>